<dbReference type="EMBL" id="CP002408">
    <property type="protein sequence ID" value="AFU59582.1"/>
    <property type="molecule type" value="Genomic_DNA"/>
</dbReference>
<dbReference type="InParanoid" id="K0ILN5"/>
<evidence type="ECO:0000313" key="2">
    <source>
        <dbReference type="EMBL" id="AFU59582.1"/>
    </source>
</evidence>
<reference evidence="2 3" key="1">
    <citation type="journal article" date="2012" name="Environ. Microbiol.">
        <title>The genome of the ammonia-oxidizing Candidatus Nitrososphaera gargensis: insights into metabolic versatility and environmental adaptations.</title>
        <authorList>
            <person name="Spang A."/>
            <person name="Poehlein A."/>
            <person name="Offre P."/>
            <person name="Zumbragel S."/>
            <person name="Haider S."/>
            <person name="Rychlik N."/>
            <person name="Nowka B."/>
            <person name="Schmeisser C."/>
            <person name="Lebedeva E.V."/>
            <person name="Rattei T."/>
            <person name="Bohm C."/>
            <person name="Schmid M."/>
            <person name="Galushko A."/>
            <person name="Hatzenpichler R."/>
            <person name="Weinmaier T."/>
            <person name="Daniel R."/>
            <person name="Schleper C."/>
            <person name="Spieck E."/>
            <person name="Streit W."/>
            <person name="Wagner M."/>
        </authorList>
    </citation>
    <scope>NUCLEOTIDE SEQUENCE [LARGE SCALE GENOMIC DNA]</scope>
    <source>
        <strain evidence="3">Ga9.2</strain>
    </source>
</reference>
<dbReference type="KEGG" id="nga:Ngar_c26610"/>
<dbReference type="Proteomes" id="UP000008037">
    <property type="component" value="Chromosome"/>
</dbReference>
<dbReference type="RefSeq" id="WP_015020117.1">
    <property type="nucleotide sequence ID" value="NC_018719.1"/>
</dbReference>
<keyword evidence="1" id="KW-0812">Transmembrane</keyword>
<evidence type="ECO:0000313" key="3">
    <source>
        <dbReference type="Proteomes" id="UP000008037"/>
    </source>
</evidence>
<dbReference type="GeneID" id="58787761"/>
<gene>
    <name evidence="2" type="ordered locus">Ngar_c26610</name>
</gene>
<dbReference type="BioCyc" id="CNIT1237085:G1324-2661-MONOMER"/>
<feature type="transmembrane region" description="Helical" evidence="1">
    <location>
        <begin position="6"/>
        <end position="26"/>
    </location>
</feature>
<dbReference type="HOGENOM" id="CLU_2985807_0_0_2"/>
<evidence type="ECO:0000256" key="1">
    <source>
        <dbReference type="SAM" id="Phobius"/>
    </source>
</evidence>
<sequence length="57" mass="6013">MAGIGMWLLLVIPAIVAFAFGAWVFYSMVIDVSERDTGDAALSRCVEGCAAPPPGLR</sequence>
<name>K0ILN5_NITGG</name>
<keyword evidence="3" id="KW-1185">Reference proteome</keyword>
<proteinExistence type="predicted"/>
<accession>K0ILN5</accession>
<dbReference type="STRING" id="1237085.Ngar_c26610"/>
<dbReference type="AlphaFoldDB" id="K0ILN5"/>
<keyword evidence="1" id="KW-0472">Membrane</keyword>
<protein>
    <submittedName>
        <fullName evidence="2">Uncharacterized protein</fullName>
    </submittedName>
</protein>
<keyword evidence="1" id="KW-1133">Transmembrane helix</keyword>
<organism evidence="2 3">
    <name type="scientific">Nitrososphaera gargensis (strain Ga9.2)</name>
    <dbReference type="NCBI Taxonomy" id="1237085"/>
    <lineage>
        <taxon>Archaea</taxon>
        <taxon>Nitrososphaerota</taxon>
        <taxon>Nitrososphaeria</taxon>
        <taxon>Nitrososphaerales</taxon>
        <taxon>Nitrososphaeraceae</taxon>
        <taxon>Nitrososphaera</taxon>
    </lineage>
</organism>